<dbReference type="Proteomes" id="UP000009159">
    <property type="component" value="Chromosome"/>
</dbReference>
<dbReference type="PANTHER" id="PTHR35174:SF3">
    <property type="entry name" value="BLL7171 PROTEIN"/>
    <property type="match status" value="1"/>
</dbReference>
<dbReference type="PANTHER" id="PTHR35174">
    <property type="entry name" value="BLL7171 PROTEIN-RELATED"/>
    <property type="match status" value="1"/>
</dbReference>
<sequence length="260" mass="27746">MSDSCGAVRRSGREWNTRVPLQAPEDITMYYFALLQVPERDLTPEQRESEMRAYTDFHALAARAILAGDALASATEAVRISGGPDNPMVTDGPFAEGAEVAGGFYVFEADNLDDALKLAEQIPAAGYGAVEVWPMVHWNAPDRPTTGNDWLALLLEPAEQVTTPCTPEWDEGVCRHADFNAAAGEHVLGGAPLHPPTTATTVRVRGTEVLMTDGPFAESAEVANGFYLLRAADRDEAAKVAAMIPAGAVQVRRLAGVAGL</sequence>
<evidence type="ECO:0000259" key="2">
    <source>
        <dbReference type="Pfam" id="PF03795"/>
    </source>
</evidence>
<feature type="domain" description="YCII-related" evidence="2">
    <location>
        <begin position="31"/>
        <end position="139"/>
    </location>
</feature>
<protein>
    <submittedName>
        <fullName evidence="3">DGPFAETKE family protein</fullName>
    </submittedName>
</protein>
<dbReference type="InterPro" id="IPR011008">
    <property type="entry name" value="Dimeric_a/b-barrel"/>
</dbReference>
<accession>A1TAF1</accession>
<name>A1TAF1_MYCVP</name>
<dbReference type="SUPFAM" id="SSF54909">
    <property type="entry name" value="Dimeric alpha+beta barrel"/>
    <property type="match status" value="2"/>
</dbReference>
<dbReference type="HOGENOM" id="CLU_1183997_0_0_11"/>
<dbReference type="STRING" id="350058.Mvan_3354"/>
<evidence type="ECO:0000313" key="3">
    <source>
        <dbReference type="EMBL" id="ABM14151.1"/>
    </source>
</evidence>
<dbReference type="eggNOG" id="COG3795">
    <property type="taxonomic scope" value="Bacteria"/>
</dbReference>
<dbReference type="AlphaFoldDB" id="A1TAF1"/>
<dbReference type="Pfam" id="PF03795">
    <property type="entry name" value="YCII"/>
    <property type="match status" value="2"/>
</dbReference>
<reference evidence="3" key="1">
    <citation type="submission" date="2006-12" db="EMBL/GenBank/DDBJ databases">
        <title>Complete sequence of Mycobacterium vanbaalenii PYR-1.</title>
        <authorList>
            <consortium name="US DOE Joint Genome Institute"/>
            <person name="Copeland A."/>
            <person name="Lucas S."/>
            <person name="Lapidus A."/>
            <person name="Barry K."/>
            <person name="Detter J.C."/>
            <person name="Glavina del Rio T."/>
            <person name="Hammon N."/>
            <person name="Israni S."/>
            <person name="Dalin E."/>
            <person name="Tice H."/>
            <person name="Pitluck S."/>
            <person name="Singan V."/>
            <person name="Schmutz J."/>
            <person name="Larimer F."/>
            <person name="Land M."/>
            <person name="Hauser L."/>
            <person name="Kyrpides N."/>
            <person name="Anderson I.J."/>
            <person name="Miller C."/>
            <person name="Richardson P."/>
        </authorList>
    </citation>
    <scope>NUCLEOTIDE SEQUENCE [LARGE SCALE GENOMIC DNA]</scope>
    <source>
        <strain evidence="3">PYR-1</strain>
    </source>
</reference>
<dbReference type="InterPro" id="IPR005545">
    <property type="entry name" value="YCII"/>
</dbReference>
<organism evidence="3 4">
    <name type="scientific">Mycolicibacterium vanbaalenii (strain DSM 7251 / JCM 13017 / BCRC 16820 / KCTC 9966 / NRRL B-24157 / PYR-1)</name>
    <name type="common">Mycobacterium vanbaalenii</name>
    <dbReference type="NCBI Taxonomy" id="350058"/>
    <lineage>
        <taxon>Bacteria</taxon>
        <taxon>Bacillati</taxon>
        <taxon>Actinomycetota</taxon>
        <taxon>Actinomycetes</taxon>
        <taxon>Mycobacteriales</taxon>
        <taxon>Mycobacteriaceae</taxon>
        <taxon>Mycolicibacterium</taxon>
    </lineage>
</organism>
<keyword evidence="4" id="KW-1185">Reference proteome</keyword>
<dbReference type="EMBL" id="CP000511">
    <property type="protein sequence ID" value="ABM14151.1"/>
    <property type="molecule type" value="Genomic_DNA"/>
</dbReference>
<proteinExistence type="inferred from homology"/>
<dbReference type="KEGG" id="mva:Mvan_3354"/>
<evidence type="ECO:0000256" key="1">
    <source>
        <dbReference type="ARBA" id="ARBA00007689"/>
    </source>
</evidence>
<dbReference type="Gene3D" id="3.30.70.1060">
    <property type="entry name" value="Dimeric alpha+beta barrel"/>
    <property type="match status" value="2"/>
</dbReference>
<feature type="domain" description="YCII-related" evidence="2">
    <location>
        <begin position="208"/>
        <end position="248"/>
    </location>
</feature>
<gene>
    <name evidence="3" type="ordered locus">Mvan_3354</name>
</gene>
<comment type="similarity">
    <text evidence="1">Belongs to the YciI family.</text>
</comment>
<evidence type="ECO:0000313" key="4">
    <source>
        <dbReference type="Proteomes" id="UP000009159"/>
    </source>
</evidence>